<dbReference type="OrthoDB" id="9805030at2"/>
<dbReference type="SUPFAM" id="SSF52540">
    <property type="entry name" value="P-loop containing nucleoside triphosphate hydrolases"/>
    <property type="match status" value="1"/>
</dbReference>
<feature type="binding site" evidence="6">
    <location>
        <begin position="13"/>
        <end position="18"/>
    </location>
    <ligand>
        <name>ATP</name>
        <dbReference type="ChEBI" id="CHEBI:30616"/>
    </ligand>
</feature>
<feature type="region of interest" description="LID" evidence="6">
    <location>
        <begin position="126"/>
        <end position="163"/>
    </location>
</feature>
<dbReference type="PROSITE" id="PS00113">
    <property type="entry name" value="ADENYLATE_KINASE"/>
    <property type="match status" value="1"/>
</dbReference>
<dbReference type="GO" id="GO:0005737">
    <property type="term" value="C:cytoplasm"/>
    <property type="evidence" value="ECO:0007669"/>
    <property type="project" value="UniProtKB-SubCell"/>
</dbReference>
<feature type="binding site" evidence="6">
    <location>
        <position position="34"/>
    </location>
    <ligand>
        <name>AMP</name>
        <dbReference type="ChEBI" id="CHEBI:456215"/>
    </ligand>
</feature>
<evidence type="ECO:0000256" key="8">
    <source>
        <dbReference type="RuleBase" id="RU003331"/>
    </source>
</evidence>
<dbReference type="HAMAP" id="MF_00235">
    <property type="entry name" value="Adenylate_kinase_Adk"/>
    <property type="match status" value="1"/>
</dbReference>
<comment type="domain">
    <text evidence="6">Consists of three domains, a large central CORE domain and two small peripheral domains, NMPbind and LID, which undergo movements during catalysis. The LID domain closes over the site of phosphoryl transfer upon ATP binding. Assembling and dissambling the active center during each catalytic cycle provides an effective means to prevent ATP hydrolysis. Some bacteria have evolved a zinc-coordinating structure that stabilizes the LID domain.</text>
</comment>
<feature type="binding site" evidence="6">
    <location>
        <position position="130"/>
    </location>
    <ligand>
        <name>Zn(2+)</name>
        <dbReference type="ChEBI" id="CHEBI:29105"/>
        <note>structural</note>
    </ligand>
</feature>
<feature type="binding site" evidence="6">
    <location>
        <begin position="60"/>
        <end position="62"/>
    </location>
    <ligand>
        <name>AMP</name>
        <dbReference type="ChEBI" id="CHEBI:456215"/>
    </ligand>
</feature>
<dbReference type="NCBIfam" id="TIGR01351">
    <property type="entry name" value="adk"/>
    <property type="match status" value="1"/>
</dbReference>
<feature type="binding site" evidence="6">
    <location>
        <position position="199"/>
    </location>
    <ligand>
        <name>ATP</name>
        <dbReference type="ChEBI" id="CHEBI:30616"/>
    </ligand>
</feature>
<dbReference type="RefSeq" id="WP_119572115.1">
    <property type="nucleotide sequence ID" value="NZ_LR215032.1"/>
</dbReference>
<feature type="binding site" evidence="6">
    <location>
        <position position="39"/>
    </location>
    <ligand>
        <name>AMP</name>
        <dbReference type="ChEBI" id="CHEBI:456215"/>
    </ligand>
</feature>
<evidence type="ECO:0000256" key="4">
    <source>
        <dbReference type="ARBA" id="ARBA00022777"/>
    </source>
</evidence>
<dbReference type="InterPro" id="IPR027417">
    <property type="entry name" value="P-loop_NTPase"/>
</dbReference>
<feature type="binding site" evidence="6">
    <location>
        <position position="127"/>
    </location>
    <ligand>
        <name>ATP</name>
        <dbReference type="ChEBI" id="CHEBI:30616"/>
    </ligand>
</feature>
<dbReference type="KEGG" id="mgal:NCTC10186_00743"/>
<dbReference type="Pfam" id="PF00406">
    <property type="entry name" value="ADK"/>
    <property type="match status" value="1"/>
</dbReference>
<comment type="pathway">
    <text evidence="6">Purine metabolism; AMP biosynthesis via salvage pathway; AMP from ADP: step 1/1.</text>
</comment>
<dbReference type="Gene3D" id="3.40.50.300">
    <property type="entry name" value="P-loop containing nucleotide triphosphate hydrolases"/>
    <property type="match status" value="1"/>
</dbReference>
<gene>
    <name evidence="10" type="primary">MCYN0050</name>
    <name evidence="6" type="synonym">adk</name>
    <name evidence="10" type="ORF">NCTC10186_00743</name>
</gene>
<evidence type="ECO:0000256" key="6">
    <source>
        <dbReference type="HAMAP-Rule" id="MF_00235"/>
    </source>
</evidence>
<keyword evidence="10" id="KW-0614">Plasmid</keyword>
<feature type="binding site" evidence="6">
    <location>
        <position position="150"/>
    </location>
    <ligand>
        <name>Zn(2+)</name>
        <dbReference type="ChEBI" id="CHEBI:29105"/>
        <note>structural</note>
    </ligand>
</feature>
<feature type="binding site" evidence="6">
    <location>
        <position position="133"/>
    </location>
    <ligand>
        <name>Zn(2+)</name>
        <dbReference type="ChEBI" id="CHEBI:29105"/>
        <note>structural</note>
    </ligand>
</feature>
<evidence type="ECO:0000256" key="2">
    <source>
        <dbReference type="ARBA" id="ARBA00022727"/>
    </source>
</evidence>
<feature type="domain" description="Adenylate kinase active site lid" evidence="9">
    <location>
        <begin position="127"/>
        <end position="162"/>
    </location>
</feature>
<dbReference type="EC" id="2.7.4.3" evidence="6 8"/>
<keyword evidence="4 6" id="KW-0418">Kinase</keyword>
<feature type="binding site" evidence="6">
    <location>
        <position position="171"/>
    </location>
    <ligand>
        <name>AMP</name>
        <dbReference type="ChEBI" id="CHEBI:456215"/>
    </ligand>
</feature>
<keyword evidence="3 6" id="KW-0547">Nucleotide-binding</keyword>
<keyword evidence="6" id="KW-0479">Metal-binding</keyword>
<feature type="region of interest" description="NMP" evidence="6">
    <location>
        <begin position="33"/>
        <end position="62"/>
    </location>
</feature>
<keyword evidence="6" id="KW-0862">Zinc</keyword>
<dbReference type="CDD" id="cd01428">
    <property type="entry name" value="ADK"/>
    <property type="match status" value="1"/>
</dbReference>
<comment type="subunit">
    <text evidence="6 8">Monomer.</text>
</comment>
<feature type="binding site" evidence="6">
    <location>
        <position position="160"/>
    </location>
    <ligand>
        <name>AMP</name>
        <dbReference type="ChEBI" id="CHEBI:456215"/>
    </ligand>
</feature>
<dbReference type="InterPro" id="IPR000850">
    <property type="entry name" value="Adenylat/UMP-CMP_kin"/>
</dbReference>
<dbReference type="GO" id="GO:0004017">
    <property type="term" value="F:AMP kinase activity"/>
    <property type="evidence" value="ECO:0007669"/>
    <property type="project" value="UniProtKB-UniRule"/>
</dbReference>
<comment type="caution">
    <text evidence="6">Lacks conserved residue(s) required for the propagation of feature annotation.</text>
</comment>
<feature type="binding site" evidence="6">
    <location>
        <position position="96"/>
    </location>
    <ligand>
        <name>AMP</name>
        <dbReference type="ChEBI" id="CHEBI:456215"/>
    </ligand>
</feature>
<comment type="catalytic activity">
    <reaction evidence="6 8">
        <text>AMP + ATP = 2 ADP</text>
        <dbReference type="Rhea" id="RHEA:12973"/>
        <dbReference type="ChEBI" id="CHEBI:30616"/>
        <dbReference type="ChEBI" id="CHEBI:456215"/>
        <dbReference type="ChEBI" id="CHEBI:456216"/>
        <dbReference type="EC" id="2.7.4.3"/>
    </reaction>
</comment>
<geneLocation type="plasmid" evidence="10 11">
    <name>2</name>
</geneLocation>
<evidence type="ECO:0000256" key="3">
    <source>
        <dbReference type="ARBA" id="ARBA00022741"/>
    </source>
</evidence>
<evidence type="ECO:0000256" key="7">
    <source>
        <dbReference type="RuleBase" id="RU003330"/>
    </source>
</evidence>
<comment type="function">
    <text evidence="6">Catalyzes the reversible transfer of the terminal phosphate group between ATP and AMP. Plays an important role in cellular energy homeostasis and in adenine nucleotide metabolism.</text>
</comment>
<proteinExistence type="inferred from homology"/>
<dbReference type="Pfam" id="PF05191">
    <property type="entry name" value="ADK_lid"/>
    <property type="match status" value="1"/>
</dbReference>
<evidence type="ECO:0000256" key="1">
    <source>
        <dbReference type="ARBA" id="ARBA00022679"/>
    </source>
</evidence>
<feature type="binding site" evidence="6">
    <location>
        <position position="153"/>
    </location>
    <ligand>
        <name>Zn(2+)</name>
        <dbReference type="ChEBI" id="CHEBI:29105"/>
        <note>structural</note>
    </ligand>
</feature>
<dbReference type="Proteomes" id="UP000289862">
    <property type="component" value="Plasmid 2"/>
</dbReference>
<evidence type="ECO:0000313" key="11">
    <source>
        <dbReference type="Proteomes" id="UP000289862"/>
    </source>
</evidence>
<evidence type="ECO:0000313" key="10">
    <source>
        <dbReference type="EMBL" id="VEU73249.1"/>
    </source>
</evidence>
<accession>A0A449B0H5</accession>
<evidence type="ECO:0000259" key="9">
    <source>
        <dbReference type="Pfam" id="PF05191"/>
    </source>
</evidence>
<comment type="subcellular location">
    <subcellularLocation>
        <location evidence="6 8">Cytoplasm</location>
    </subcellularLocation>
</comment>
<protein>
    <recommendedName>
        <fullName evidence="6 8">Adenylate kinase</fullName>
        <shortName evidence="6">AK</shortName>
        <ecNumber evidence="6 8">2.7.4.3</ecNumber>
    </recommendedName>
    <alternativeName>
        <fullName evidence="6">ATP-AMP transphosphorylase</fullName>
    </alternativeName>
    <alternativeName>
        <fullName evidence="6">ATP:AMP phosphotransferase</fullName>
    </alternativeName>
    <alternativeName>
        <fullName evidence="6">Adenylate monophosphate kinase</fullName>
    </alternativeName>
</protein>
<dbReference type="UniPathway" id="UPA00588">
    <property type="reaction ID" value="UER00649"/>
</dbReference>
<evidence type="ECO:0000256" key="5">
    <source>
        <dbReference type="ARBA" id="ARBA00022840"/>
    </source>
</evidence>
<dbReference type="EMBL" id="LR215032">
    <property type="protein sequence ID" value="VEU73249.1"/>
    <property type="molecule type" value="Genomic_DNA"/>
</dbReference>
<reference evidence="10 11" key="1">
    <citation type="submission" date="2019-01" db="EMBL/GenBank/DDBJ databases">
        <authorList>
            <consortium name="Pathogen Informatics"/>
        </authorList>
    </citation>
    <scope>NUCLEOTIDE SEQUENCE [LARGE SCALE GENOMIC DNA]</scope>
    <source>
        <strain evidence="10 11">NCTC10186</strain>
        <plasmid evidence="11">2</plasmid>
    </source>
</reference>
<keyword evidence="2 6" id="KW-0545">Nucleotide biosynthesis</keyword>
<dbReference type="InterPro" id="IPR006259">
    <property type="entry name" value="Adenyl_kin_sub"/>
</dbReference>
<dbReference type="GO" id="GO:0044209">
    <property type="term" value="P:AMP salvage"/>
    <property type="evidence" value="ECO:0007669"/>
    <property type="project" value="UniProtKB-UniRule"/>
</dbReference>
<name>A0A449B0H5_9BACT</name>
<dbReference type="FunFam" id="3.40.50.300:FF:000106">
    <property type="entry name" value="Adenylate kinase mitochondrial"/>
    <property type="match status" value="1"/>
</dbReference>
<dbReference type="PANTHER" id="PTHR23359">
    <property type="entry name" value="NUCLEOTIDE KINASE"/>
    <property type="match status" value="1"/>
</dbReference>
<comment type="similarity">
    <text evidence="6 7">Belongs to the adenylate kinase family.</text>
</comment>
<keyword evidence="6" id="KW-0963">Cytoplasm</keyword>
<dbReference type="AlphaFoldDB" id="A0A449B0H5"/>
<dbReference type="InterPro" id="IPR033690">
    <property type="entry name" value="Adenylat_kinase_CS"/>
</dbReference>
<keyword evidence="11" id="KW-1185">Reference proteome</keyword>
<dbReference type="InterPro" id="IPR007862">
    <property type="entry name" value="Adenylate_kinase_lid-dom"/>
</dbReference>
<keyword evidence="1 6" id="KW-0808">Transferase</keyword>
<dbReference type="GO" id="GO:0005524">
    <property type="term" value="F:ATP binding"/>
    <property type="evidence" value="ECO:0007669"/>
    <property type="project" value="UniProtKB-UniRule"/>
</dbReference>
<dbReference type="PRINTS" id="PR00094">
    <property type="entry name" value="ADENYLTKNASE"/>
</dbReference>
<keyword evidence="5 6" id="KW-0067">ATP-binding</keyword>
<organism evidence="10 11">
    <name type="scientific">Mycoplasmopsis gallopavonis</name>
    <dbReference type="NCBI Taxonomy" id="76629"/>
    <lineage>
        <taxon>Bacteria</taxon>
        <taxon>Bacillati</taxon>
        <taxon>Mycoplasmatota</taxon>
        <taxon>Mycoplasmoidales</taxon>
        <taxon>Metamycoplasmataceae</taxon>
        <taxon>Mycoplasmopsis</taxon>
    </lineage>
</organism>
<sequence length="215" mass="24516">MINKNIIFMGMPGAGKGTVAAILKNETNLKHLSTGEVFRNEIKNETPLGLKVKEYVTSGGYVPDEITNQIVANALTQLINQNQRFILDGYPRTTAQAEFLNQTFGNNFMVIELQVSEQDVLERLGGRRLCPTCQSAYHVKFKKPQQENLCDLDQTELIIREDDKPEKILKRLAIYKEQTKPLLDYYKNKDLLFEVNATEVPEQVAEKVKKIIQNN</sequence>
<dbReference type="GO" id="GO:0008270">
    <property type="term" value="F:zinc ion binding"/>
    <property type="evidence" value="ECO:0007669"/>
    <property type="project" value="UniProtKB-UniRule"/>
</dbReference>
<feature type="binding site" evidence="6">
    <location>
        <begin position="89"/>
        <end position="92"/>
    </location>
    <ligand>
        <name>AMP</name>
        <dbReference type="ChEBI" id="CHEBI:456215"/>
    </ligand>
</feature>